<proteinExistence type="predicted"/>
<organism evidence="1 2">
    <name type="scientific">Francisella halioticida</name>
    <dbReference type="NCBI Taxonomy" id="549298"/>
    <lineage>
        <taxon>Bacteria</taxon>
        <taxon>Pseudomonadati</taxon>
        <taxon>Pseudomonadota</taxon>
        <taxon>Gammaproteobacteria</taxon>
        <taxon>Thiotrichales</taxon>
        <taxon>Francisellaceae</taxon>
        <taxon>Francisella</taxon>
    </lineage>
</organism>
<dbReference type="Proteomes" id="UP000249910">
    <property type="component" value="Chromosome"/>
</dbReference>
<sequence length="433" mass="50012">MLKEVLSLFEQSPSRTVFIKNSSEISAKQFITDINSLANLWGNSLLNKQKIALAIDDVYFFCCAWIACNFLGKTTVMPPNNQQGTLNKLKTEYDIIIFDDDISFNTRSTKRFSIKNTDSIFFTSGSTREYKKYIKNTINLEKESFVLNKKINEFGLRKAQVYSTVSHQHLYGFSFFIIYPLLNKKIIHTTKLFIPENINRKLALDNVILITTPLIISHLRTRVDNIKNSLLISAASELKRDNASEFNEHYNIPILEIYGSTETGVIAYRQQLINSNWNAFKGVDILIRDNLLIVKSPFFKDPEQAMQDVVEIHPNNSFTLKGRIDRTVKIAGKRVSLSHMEEILIENPLIRDAACIKRESYREYIAVLVCLSENRKSILSHIQKQELVSKFKNYLKKYFSIETIPKQWRFINNIPTNTQGKHSLSVILKEFEA</sequence>
<accession>A0ABM6M1R2</accession>
<dbReference type="InterPro" id="IPR045851">
    <property type="entry name" value="AMP-bd_C_sf"/>
</dbReference>
<dbReference type="Gene3D" id="3.40.50.12780">
    <property type="entry name" value="N-terminal domain of ligase-like"/>
    <property type="match status" value="1"/>
</dbReference>
<keyword evidence="2" id="KW-1185">Reference proteome</keyword>
<gene>
    <name evidence="1" type="ORF">CDV26_11330</name>
</gene>
<dbReference type="Gene3D" id="3.30.300.30">
    <property type="match status" value="1"/>
</dbReference>
<reference evidence="1 2" key="1">
    <citation type="submission" date="2017-06" db="EMBL/GenBank/DDBJ databases">
        <title>Complete genome of Francisella halioticida.</title>
        <authorList>
            <person name="Sjodin A."/>
        </authorList>
    </citation>
    <scope>NUCLEOTIDE SEQUENCE [LARGE SCALE GENOMIC DNA]</scope>
    <source>
        <strain evidence="1 2">DSM 23729</strain>
    </source>
</reference>
<dbReference type="RefSeq" id="WP_088773348.1">
    <property type="nucleotide sequence ID" value="NZ_AP023082.1"/>
</dbReference>
<evidence type="ECO:0000313" key="2">
    <source>
        <dbReference type="Proteomes" id="UP000249910"/>
    </source>
</evidence>
<name>A0ABM6M1R2_9GAMM</name>
<dbReference type="PANTHER" id="PTHR45398:SF1">
    <property type="entry name" value="ENZYME, PUTATIVE (JCVI)-RELATED"/>
    <property type="match status" value="1"/>
</dbReference>
<protein>
    <submittedName>
        <fullName evidence="1">Aconitate hydratase</fullName>
    </submittedName>
</protein>
<evidence type="ECO:0000313" key="1">
    <source>
        <dbReference type="EMBL" id="ASG68889.1"/>
    </source>
</evidence>
<dbReference type="InterPro" id="IPR042099">
    <property type="entry name" value="ANL_N_sf"/>
</dbReference>
<dbReference type="SUPFAM" id="SSF56801">
    <property type="entry name" value="Acetyl-CoA synthetase-like"/>
    <property type="match status" value="1"/>
</dbReference>
<dbReference type="PANTHER" id="PTHR45398">
    <property type="match status" value="1"/>
</dbReference>
<dbReference type="EMBL" id="CP022132">
    <property type="protein sequence ID" value="ASG68889.1"/>
    <property type="molecule type" value="Genomic_DNA"/>
</dbReference>